<dbReference type="Proteomes" id="UP000423396">
    <property type="component" value="Chromosome"/>
</dbReference>
<reference evidence="7 8" key="1">
    <citation type="submission" date="2019-10" db="EMBL/GenBank/DDBJ databases">
        <title>Genome Sequences from Six Type Strain Members of the Archaeal Family Sulfolobaceae: Acidianus ambivalens, Acidianus infernus, Metallosphaera prunae, Stygiolobus azoricus, Sulfolobus metallicus, and Sulfurisphaera ohwakuensis.</title>
        <authorList>
            <person name="Counts J.A."/>
            <person name="Kelly R.M."/>
        </authorList>
    </citation>
    <scope>NUCLEOTIDE SEQUENCE [LARGE SCALE GENOMIC DNA]</scope>
    <source>
        <strain evidence="7 8">FC6</strain>
    </source>
</reference>
<evidence type="ECO:0000259" key="6">
    <source>
        <dbReference type="Pfam" id="PF21715"/>
    </source>
</evidence>
<dbReference type="GO" id="GO:0006412">
    <property type="term" value="P:translation"/>
    <property type="evidence" value="ECO:0007669"/>
    <property type="project" value="UniProtKB-KW"/>
</dbReference>
<dbReference type="AlphaFoldDB" id="A0A650CRL9"/>
<accession>A0A650CRL9</accession>
<dbReference type="InterPro" id="IPR048715">
    <property type="entry name" value="CggR_N"/>
</dbReference>
<protein>
    <submittedName>
        <fullName evidence="7">Uncharacterized protein</fullName>
    </submittedName>
</protein>
<dbReference type="KEGG" id="sazo:D1868_04495"/>
<dbReference type="SUPFAM" id="SSF55261">
    <property type="entry name" value="GAD domain-like"/>
    <property type="match status" value="1"/>
</dbReference>
<keyword evidence="2" id="KW-0547">Nucleotide-binding</keyword>
<keyword evidence="1" id="KW-0436">Ligase</keyword>
<dbReference type="InterPro" id="IPR029349">
    <property type="entry name" value="DUF4443"/>
</dbReference>
<dbReference type="InterPro" id="IPR036388">
    <property type="entry name" value="WH-like_DNA-bd_sf"/>
</dbReference>
<dbReference type="OrthoDB" id="35967at2157"/>
<organism evidence="7 8">
    <name type="scientific">Stygiolobus azoricus</name>
    <dbReference type="NCBI Taxonomy" id="41675"/>
    <lineage>
        <taxon>Archaea</taxon>
        <taxon>Thermoproteota</taxon>
        <taxon>Thermoprotei</taxon>
        <taxon>Sulfolobales</taxon>
        <taxon>Sulfolobaceae</taxon>
        <taxon>Stygiolobus</taxon>
    </lineage>
</organism>
<dbReference type="GO" id="GO:0004812">
    <property type="term" value="F:aminoacyl-tRNA ligase activity"/>
    <property type="evidence" value="ECO:0007669"/>
    <property type="project" value="InterPro"/>
</dbReference>
<gene>
    <name evidence="7" type="ORF">D1868_04495</name>
</gene>
<dbReference type="GO" id="GO:0005737">
    <property type="term" value="C:cytoplasm"/>
    <property type="evidence" value="ECO:0007669"/>
    <property type="project" value="InterPro"/>
</dbReference>
<evidence type="ECO:0000259" key="5">
    <source>
        <dbReference type="Pfam" id="PF14544"/>
    </source>
</evidence>
<proteinExistence type="predicted"/>
<evidence type="ECO:0000256" key="3">
    <source>
        <dbReference type="ARBA" id="ARBA00022840"/>
    </source>
</evidence>
<dbReference type="InterPro" id="IPR004115">
    <property type="entry name" value="GAD-like_sf"/>
</dbReference>
<dbReference type="GO" id="GO:0005524">
    <property type="term" value="F:ATP binding"/>
    <property type="evidence" value="ECO:0007669"/>
    <property type="project" value="UniProtKB-KW"/>
</dbReference>
<feature type="domain" description="CggR N-terminal DNA binding" evidence="6">
    <location>
        <begin position="30"/>
        <end position="88"/>
    </location>
</feature>
<feature type="domain" description="DUF4443" evidence="5">
    <location>
        <begin position="110"/>
        <end position="200"/>
    </location>
</feature>
<dbReference type="InterPro" id="IPR036390">
    <property type="entry name" value="WH_DNA-bd_sf"/>
</dbReference>
<dbReference type="EMBL" id="CP045483">
    <property type="protein sequence ID" value="QGR20501.1"/>
    <property type="molecule type" value="Genomic_DNA"/>
</dbReference>
<dbReference type="Pfam" id="PF14544">
    <property type="entry name" value="DUF4443"/>
    <property type="match status" value="1"/>
</dbReference>
<evidence type="ECO:0000313" key="7">
    <source>
        <dbReference type="EMBL" id="QGR20501.1"/>
    </source>
</evidence>
<keyword evidence="8" id="KW-1185">Reference proteome</keyword>
<keyword evidence="3" id="KW-0067">ATP-binding</keyword>
<evidence type="ECO:0000256" key="2">
    <source>
        <dbReference type="ARBA" id="ARBA00022741"/>
    </source>
</evidence>
<evidence type="ECO:0000256" key="4">
    <source>
        <dbReference type="ARBA" id="ARBA00022917"/>
    </source>
</evidence>
<evidence type="ECO:0000256" key="1">
    <source>
        <dbReference type="ARBA" id="ARBA00022598"/>
    </source>
</evidence>
<sequence length="215" mass="24555">MEFVTLLEQIVTPKKGNKPNFDEAHVLLALEIIRKEQPIGRHLLMRKLGLSEASTRTLIKRLRELELVNIDKVAGIILSEKGKNVLKYFAEKATVLEKMELRTINWNAGCVIMRNLSHLVDKIGILQLRDLIIKSGASKTLIGTITEECNIELPPKTFEESDEVKKLKEEIKEKLKGSIQPHDLVIFFEPSSNYLAYKIILTLYYLNEKNDMPTG</sequence>
<name>A0A650CRL9_9CREN</name>
<dbReference type="Pfam" id="PF21715">
    <property type="entry name" value="CggR_N"/>
    <property type="match status" value="1"/>
</dbReference>
<keyword evidence="4" id="KW-0648">Protein biosynthesis</keyword>
<dbReference type="SUPFAM" id="SSF46785">
    <property type="entry name" value="Winged helix' DNA-binding domain"/>
    <property type="match status" value="1"/>
</dbReference>
<evidence type="ECO:0000313" key="8">
    <source>
        <dbReference type="Proteomes" id="UP000423396"/>
    </source>
</evidence>
<dbReference type="Gene3D" id="1.10.10.10">
    <property type="entry name" value="Winged helix-like DNA-binding domain superfamily/Winged helix DNA-binding domain"/>
    <property type="match status" value="1"/>
</dbReference>